<dbReference type="EMBL" id="JAXCLW010000014">
    <property type="protein sequence ID" value="MDY0885781.1"/>
    <property type="molecule type" value="Genomic_DNA"/>
</dbReference>
<protein>
    <submittedName>
        <fullName evidence="2">FecR family protein</fullName>
    </submittedName>
</protein>
<dbReference type="Gene3D" id="2.60.120.1440">
    <property type="match status" value="1"/>
</dbReference>
<name>A0ABU5EHD6_9PROT</name>
<feature type="domain" description="FecR protein" evidence="1">
    <location>
        <begin position="82"/>
        <end position="181"/>
    </location>
</feature>
<dbReference type="Pfam" id="PF04773">
    <property type="entry name" value="FecR"/>
    <property type="match status" value="1"/>
</dbReference>
<keyword evidence="3" id="KW-1185">Reference proteome</keyword>
<gene>
    <name evidence="2" type="ORF">SMD27_23295</name>
</gene>
<proteinExistence type="predicted"/>
<comment type="caution">
    <text evidence="2">The sequence shown here is derived from an EMBL/GenBank/DDBJ whole genome shotgun (WGS) entry which is preliminary data.</text>
</comment>
<organism evidence="2 3">
    <name type="scientific">Dongia soli</name>
    <dbReference type="NCBI Taxonomy" id="600628"/>
    <lineage>
        <taxon>Bacteria</taxon>
        <taxon>Pseudomonadati</taxon>
        <taxon>Pseudomonadota</taxon>
        <taxon>Alphaproteobacteria</taxon>
        <taxon>Rhodospirillales</taxon>
        <taxon>Dongiaceae</taxon>
        <taxon>Dongia</taxon>
    </lineage>
</organism>
<dbReference type="Proteomes" id="UP001279642">
    <property type="component" value="Unassembled WGS sequence"/>
</dbReference>
<evidence type="ECO:0000313" key="2">
    <source>
        <dbReference type="EMBL" id="MDY0885781.1"/>
    </source>
</evidence>
<reference evidence="2 3" key="1">
    <citation type="journal article" date="2016" name="Antonie Van Leeuwenhoek">
        <title>Dongia soli sp. nov., isolated from soil from Dokdo, Korea.</title>
        <authorList>
            <person name="Kim D.U."/>
            <person name="Lee H."/>
            <person name="Kim H."/>
            <person name="Kim S.G."/>
            <person name="Ka J.O."/>
        </authorList>
    </citation>
    <scope>NUCLEOTIDE SEQUENCE [LARGE SCALE GENOMIC DNA]</scope>
    <source>
        <strain evidence="2 3">D78</strain>
    </source>
</reference>
<evidence type="ECO:0000313" key="3">
    <source>
        <dbReference type="Proteomes" id="UP001279642"/>
    </source>
</evidence>
<evidence type="ECO:0000259" key="1">
    <source>
        <dbReference type="Pfam" id="PF04773"/>
    </source>
</evidence>
<sequence length="226" mass="24167">MTLFLADRFSAERASLVTRRVFACRLIGTAALTTTFGFTAGRAVADDRAIFGNVRKRRPVAGATFGEGTRLLLLHDKVFRNDVLWTRNGGQLQVAMIDGSTLSLGENAKVVLNDSLSSNTGSSFLHILGGAFCFNSGKAEQPAAPPKIETPFATLSLRGTEVFGGRFDKSYGIFVSKGEVEVRNDAGAITLNAGRGTSLTTRNVPPTQPEVWSDAKVKRARALAGE</sequence>
<dbReference type="RefSeq" id="WP_320510857.1">
    <property type="nucleotide sequence ID" value="NZ_JAXCLW010000014.1"/>
</dbReference>
<accession>A0ABU5EHD6</accession>
<dbReference type="InterPro" id="IPR006860">
    <property type="entry name" value="FecR"/>
</dbReference>